<dbReference type="InterPro" id="IPR018712">
    <property type="entry name" value="Tle1-like_cat"/>
</dbReference>
<name>A3GHJ8_PICST</name>
<feature type="non-terminal residue" evidence="2">
    <location>
        <position position="393"/>
    </location>
</feature>
<dbReference type="Proteomes" id="UP000002258">
    <property type="component" value="Chromosome 1"/>
</dbReference>
<dbReference type="Pfam" id="PF09994">
    <property type="entry name" value="T6SS_Tle1-like_cat"/>
    <property type="match status" value="1"/>
</dbReference>
<dbReference type="KEGG" id="pic:PICST_19384"/>
<dbReference type="PANTHER" id="PTHR33840">
    <property type="match status" value="1"/>
</dbReference>
<dbReference type="GeneID" id="4851747"/>
<reference evidence="2 3" key="1">
    <citation type="journal article" date="2007" name="Nat. Biotechnol.">
        <title>Genome sequence of the lignocellulose-bioconverting and xylose-fermenting yeast Pichia stipitis.</title>
        <authorList>
            <person name="Jeffries T.W."/>
            <person name="Grigoriev I.V."/>
            <person name="Grimwood J."/>
            <person name="Laplaza J.M."/>
            <person name="Aerts A."/>
            <person name="Salamov A."/>
            <person name="Schmutz J."/>
            <person name="Lindquist E."/>
            <person name="Dehal P."/>
            <person name="Shapiro H."/>
            <person name="Jin Y.S."/>
            <person name="Passoth V."/>
            <person name="Richardson P.M."/>
        </authorList>
    </citation>
    <scope>NUCLEOTIDE SEQUENCE [LARGE SCALE GENOMIC DNA]</scope>
    <source>
        <strain evidence="3">ATCC 58785 / CBS 6054 / NBRC 10063 / NRRL Y-11545</strain>
    </source>
</reference>
<dbReference type="InParanoid" id="A3GHJ8"/>
<evidence type="ECO:0000259" key="1">
    <source>
        <dbReference type="Pfam" id="PF09994"/>
    </source>
</evidence>
<sequence length="393" mass="45732">MIEKVGLLNSGLQDMTAMAWNLYCNWELVGQPSQDDPTLTLIQEFKEAFSRKDVTVHFMGLWDTINSVGIFRDKLFPYTTSSAIVKHVRHAVSIDERRAKFKQLLFAPYSYYPCLFSLNCTSCDEEEEEARSLFTSHNMDAGSFLGSLLLGNTKVHRVPCDSEDIVELFFPGNHGDCGGGWPVDLDGQYLSDIPLRWMLSQAIKFGVIFKTNAIHEFNDKHPVSKSLLSCHHDILSLKRERPIYTQLILTNGLPRSPVCRFDSRGDEYLYYTLFWWLIELLPIGYKVENKEGQWRNVYVPNLGRPRKIPRNSSFHWSVFYRMHYVKDYCPSNIPLDLIGPKYLESIDDFKKCYKGIDVEEYARKLTAEEIKNDWKNKIWRIIPDELQLLLEKD</sequence>
<comment type="caution">
    <text evidence="2">The sequence shown here is derived from an EMBL/GenBank/DDBJ whole genome shotgun (WGS) entry which is preliminary data.</text>
</comment>
<keyword evidence="3" id="KW-1185">Reference proteome</keyword>
<dbReference type="FunCoup" id="A3GHJ8">
    <property type="interactions" value="25"/>
</dbReference>
<dbReference type="HOGENOM" id="CLU_005049_0_3_1"/>
<dbReference type="AlphaFoldDB" id="A3GHJ8"/>
<proteinExistence type="predicted"/>
<gene>
    <name evidence="2" type="ORF">PICST_19384</name>
</gene>
<feature type="domain" description="T6SS Phospholipase effector Tle1-like catalytic" evidence="1">
    <location>
        <begin position="1"/>
        <end position="201"/>
    </location>
</feature>
<protein>
    <recommendedName>
        <fullName evidence="1">T6SS Phospholipase effector Tle1-like catalytic domain-containing protein</fullName>
    </recommendedName>
</protein>
<dbReference type="OMA" id="EMIPFIW"/>
<evidence type="ECO:0000313" key="3">
    <source>
        <dbReference type="Proteomes" id="UP000002258"/>
    </source>
</evidence>
<dbReference type="PANTHER" id="PTHR33840:SF2">
    <property type="entry name" value="TLE1 PHOSPHOLIPASE DOMAIN-CONTAINING PROTEIN"/>
    <property type="match status" value="1"/>
</dbReference>
<dbReference type="eggNOG" id="ENOG502QPR9">
    <property type="taxonomic scope" value="Eukaryota"/>
</dbReference>
<dbReference type="EMBL" id="AAVQ01000002">
    <property type="protein sequence ID" value="EAZ62830.2"/>
    <property type="molecule type" value="Genomic_DNA"/>
</dbReference>
<organism evidence="2 3">
    <name type="scientific">Scheffersomyces stipitis (strain ATCC 58785 / CBS 6054 / NBRC 10063 / NRRL Y-11545)</name>
    <name type="common">Yeast</name>
    <name type="synonym">Pichia stipitis</name>
    <dbReference type="NCBI Taxonomy" id="322104"/>
    <lineage>
        <taxon>Eukaryota</taxon>
        <taxon>Fungi</taxon>
        <taxon>Dikarya</taxon>
        <taxon>Ascomycota</taxon>
        <taxon>Saccharomycotina</taxon>
        <taxon>Pichiomycetes</taxon>
        <taxon>Debaryomycetaceae</taxon>
        <taxon>Scheffersomyces</taxon>
    </lineage>
</organism>
<dbReference type="RefSeq" id="XP_001386853.2">
    <property type="nucleotide sequence ID" value="XM_001386816.1"/>
</dbReference>
<dbReference type="OrthoDB" id="3162439at2759"/>
<dbReference type="STRING" id="322104.A3GHJ8"/>
<accession>A3GHJ8</accession>
<evidence type="ECO:0000313" key="2">
    <source>
        <dbReference type="EMBL" id="EAZ62830.2"/>
    </source>
</evidence>